<evidence type="ECO:0000313" key="2">
    <source>
        <dbReference type="EMBL" id="KAK6619180.1"/>
    </source>
</evidence>
<protein>
    <submittedName>
        <fullName evidence="2">Uncharacterized protein</fullName>
    </submittedName>
</protein>
<organism evidence="2 3">
    <name type="scientific">Polyplax serrata</name>
    <name type="common">Common mouse louse</name>
    <dbReference type="NCBI Taxonomy" id="468196"/>
    <lineage>
        <taxon>Eukaryota</taxon>
        <taxon>Metazoa</taxon>
        <taxon>Ecdysozoa</taxon>
        <taxon>Arthropoda</taxon>
        <taxon>Hexapoda</taxon>
        <taxon>Insecta</taxon>
        <taxon>Pterygota</taxon>
        <taxon>Neoptera</taxon>
        <taxon>Paraneoptera</taxon>
        <taxon>Psocodea</taxon>
        <taxon>Troctomorpha</taxon>
        <taxon>Phthiraptera</taxon>
        <taxon>Anoplura</taxon>
        <taxon>Polyplacidae</taxon>
        <taxon>Polyplax</taxon>
    </lineage>
</organism>
<evidence type="ECO:0000256" key="1">
    <source>
        <dbReference type="SAM" id="MobiDB-lite"/>
    </source>
</evidence>
<feature type="compositionally biased region" description="Basic and acidic residues" evidence="1">
    <location>
        <begin position="40"/>
        <end position="59"/>
    </location>
</feature>
<keyword evidence="3" id="KW-1185">Reference proteome</keyword>
<evidence type="ECO:0000313" key="3">
    <source>
        <dbReference type="Proteomes" id="UP001359485"/>
    </source>
</evidence>
<comment type="caution">
    <text evidence="2">The sequence shown here is derived from an EMBL/GenBank/DDBJ whole genome shotgun (WGS) entry which is preliminary data.</text>
</comment>
<gene>
    <name evidence="2" type="ORF">RUM44_003562</name>
</gene>
<feature type="compositionally biased region" description="Acidic residues" evidence="1">
    <location>
        <begin position="1"/>
        <end position="13"/>
    </location>
</feature>
<reference evidence="2 3" key="1">
    <citation type="submission" date="2023-09" db="EMBL/GenBank/DDBJ databases">
        <title>Genomes of two closely related lineages of the louse Polyplax serrata with different host specificities.</title>
        <authorList>
            <person name="Martinu J."/>
            <person name="Tarabai H."/>
            <person name="Stefka J."/>
            <person name="Hypsa V."/>
        </authorList>
    </citation>
    <scope>NUCLEOTIDE SEQUENCE [LARGE SCALE GENOMIC DNA]</scope>
    <source>
        <strain evidence="2">98ZLc_SE</strain>
    </source>
</reference>
<name>A0ABR1AGT9_POLSC</name>
<accession>A0ABR1AGT9</accession>
<dbReference type="Proteomes" id="UP001359485">
    <property type="component" value="Unassembled WGS sequence"/>
</dbReference>
<sequence length="102" mass="12093">MGNGEQEEEEEESIVQKPEEMAVLRSSQGEKFPAKRRNLRHDSKVQETKPDKPIKHFGKDVNNPNLRLINYPDEEKEAEDKNLECRNKEREREREDGVLKQY</sequence>
<dbReference type="EMBL" id="JAWJWF010000049">
    <property type="protein sequence ID" value="KAK6619180.1"/>
    <property type="molecule type" value="Genomic_DNA"/>
</dbReference>
<feature type="compositionally biased region" description="Basic and acidic residues" evidence="1">
    <location>
        <begin position="78"/>
        <end position="102"/>
    </location>
</feature>
<feature type="region of interest" description="Disordered" evidence="1">
    <location>
        <begin position="1"/>
        <end position="102"/>
    </location>
</feature>
<proteinExistence type="predicted"/>